<dbReference type="InterPro" id="IPR041657">
    <property type="entry name" value="HTH_17"/>
</dbReference>
<proteinExistence type="predicted"/>
<sequence length="78" mass="9144">MKLYSEREAAKKLGLSIGTIQRMCETGKLKDCHKINDTWQIPQDNFITNKTHDLKSESYVRYLDRKNSLHGNLDEFDL</sequence>
<accession>A0A268AB22</accession>
<evidence type="ECO:0000313" key="2">
    <source>
        <dbReference type="EMBL" id="PAD21328.1"/>
    </source>
</evidence>
<comment type="caution">
    <text evidence="2">The sequence shown here is derived from an EMBL/GenBank/DDBJ whole genome shotgun (WGS) entry which is preliminary data.</text>
</comment>
<dbReference type="Proteomes" id="UP000216013">
    <property type="component" value="Unassembled WGS sequence"/>
</dbReference>
<organism evidence="2 3">
    <name type="scientific">Terribacillus saccharophilus</name>
    <dbReference type="NCBI Taxonomy" id="361277"/>
    <lineage>
        <taxon>Bacteria</taxon>
        <taxon>Bacillati</taxon>
        <taxon>Bacillota</taxon>
        <taxon>Bacilli</taxon>
        <taxon>Bacillales</taxon>
        <taxon>Bacillaceae</taxon>
        <taxon>Terribacillus</taxon>
    </lineage>
</organism>
<gene>
    <name evidence="2" type="ORF">CHH64_09320</name>
</gene>
<protein>
    <recommendedName>
        <fullName evidence="1">Helix-turn-helix domain-containing protein</fullName>
    </recommendedName>
</protein>
<reference evidence="2 3" key="1">
    <citation type="submission" date="2017-07" db="EMBL/GenBank/DDBJ databases">
        <title>Isolation and whole genome analysis of endospore-forming bacteria from heroin.</title>
        <authorList>
            <person name="Kalinowski J."/>
            <person name="Ahrens B."/>
            <person name="Al-Dilaimi A."/>
            <person name="Winkler A."/>
            <person name="Wibberg D."/>
            <person name="Schleenbecker U."/>
            <person name="Ruckert C."/>
            <person name="Wolfel R."/>
            <person name="Grass G."/>
        </authorList>
    </citation>
    <scope>NUCLEOTIDE SEQUENCE [LARGE SCALE GENOMIC DNA]</scope>
    <source>
        <strain evidence="2 3">7528</strain>
    </source>
</reference>
<dbReference type="AlphaFoldDB" id="A0A268AB22"/>
<evidence type="ECO:0000313" key="3">
    <source>
        <dbReference type="Proteomes" id="UP000216013"/>
    </source>
</evidence>
<evidence type="ECO:0000259" key="1">
    <source>
        <dbReference type="Pfam" id="PF12728"/>
    </source>
</evidence>
<dbReference type="RefSeq" id="WP_095260976.1">
    <property type="nucleotide sequence ID" value="NZ_NPBV01000015.1"/>
</dbReference>
<feature type="domain" description="Helix-turn-helix" evidence="1">
    <location>
        <begin position="3"/>
        <end position="45"/>
    </location>
</feature>
<dbReference type="EMBL" id="NPBV01000015">
    <property type="protein sequence ID" value="PAD21328.1"/>
    <property type="molecule type" value="Genomic_DNA"/>
</dbReference>
<dbReference type="Pfam" id="PF12728">
    <property type="entry name" value="HTH_17"/>
    <property type="match status" value="1"/>
</dbReference>
<name>A0A268AB22_9BACI</name>